<dbReference type="InterPro" id="IPR037294">
    <property type="entry name" value="ABC_BtuC-like"/>
</dbReference>
<feature type="transmembrane region" description="Helical" evidence="8">
    <location>
        <begin position="57"/>
        <end position="74"/>
    </location>
</feature>
<keyword evidence="6 8" id="KW-1133">Transmembrane helix</keyword>
<keyword evidence="3" id="KW-0813">Transport</keyword>
<accession>A0ABV6DGC0</accession>
<feature type="transmembrane region" description="Helical" evidence="8">
    <location>
        <begin position="113"/>
        <end position="132"/>
    </location>
</feature>
<evidence type="ECO:0000313" key="10">
    <source>
        <dbReference type="Proteomes" id="UP001589776"/>
    </source>
</evidence>
<reference evidence="9 10" key="1">
    <citation type="submission" date="2024-09" db="EMBL/GenBank/DDBJ databases">
        <authorList>
            <person name="Sun Q."/>
            <person name="Mori K."/>
        </authorList>
    </citation>
    <scope>NUCLEOTIDE SEQUENCE [LARGE SCALE GENOMIC DNA]</scope>
    <source>
        <strain evidence="9 10">CCM 7759</strain>
    </source>
</reference>
<dbReference type="PANTHER" id="PTHR30472:SF65">
    <property type="entry name" value="SIDEROPHORE TRANSPORT SYSTEM PERMEASE PROTEIN YFIZ-RELATED"/>
    <property type="match status" value="1"/>
</dbReference>
<dbReference type="Proteomes" id="UP001589776">
    <property type="component" value="Unassembled WGS sequence"/>
</dbReference>
<sequence>MKYAGIFLSLIVLAVAMCCSIIFGSTDIPLQTVIDSYTSFNGSKEHLIIQTTRVPRALIAAAVGASLAVAGAVMQAITRNPLASPSLFGVNSGAAFFIVVATSLFHAGGFQEFTWIAFLGSTVSSAIVYIMGSMGRDGMTPVKITLAGSAVTAFFHSMTQGLLLADGKMFDQVLIWLVGSVAGRDVAMLHAVYPYMIIGFVLCLILSRHINVLAMGEDVAAGLGQRTVLVKVAAAVSIILLAGASVAVAGPIAFVGIIIPHIVRYLIGNDYRWIVPYSALLGAILLVSADLGSRYIAMPAEVPVGVMTAIIGVPFFVYIARKGARV</sequence>
<evidence type="ECO:0000256" key="4">
    <source>
        <dbReference type="ARBA" id="ARBA00022475"/>
    </source>
</evidence>
<comment type="caution">
    <text evidence="9">The sequence shown here is derived from an EMBL/GenBank/DDBJ whole genome shotgun (WGS) entry which is preliminary data.</text>
</comment>
<evidence type="ECO:0000256" key="7">
    <source>
        <dbReference type="ARBA" id="ARBA00023136"/>
    </source>
</evidence>
<evidence type="ECO:0000256" key="1">
    <source>
        <dbReference type="ARBA" id="ARBA00004651"/>
    </source>
</evidence>
<dbReference type="RefSeq" id="WP_377468672.1">
    <property type="nucleotide sequence ID" value="NZ_JBHLWN010000021.1"/>
</dbReference>
<dbReference type="EMBL" id="JBHLWN010000021">
    <property type="protein sequence ID" value="MFC0211688.1"/>
    <property type="molecule type" value="Genomic_DNA"/>
</dbReference>
<evidence type="ECO:0000313" key="9">
    <source>
        <dbReference type="EMBL" id="MFC0211688.1"/>
    </source>
</evidence>
<keyword evidence="4" id="KW-1003">Cell membrane</keyword>
<name>A0ABV6DGC0_9BACL</name>
<organism evidence="9 10">
    <name type="scientific">Paenibacillus chartarius</name>
    <dbReference type="NCBI Taxonomy" id="747481"/>
    <lineage>
        <taxon>Bacteria</taxon>
        <taxon>Bacillati</taxon>
        <taxon>Bacillota</taxon>
        <taxon>Bacilli</taxon>
        <taxon>Bacillales</taxon>
        <taxon>Paenibacillaceae</taxon>
        <taxon>Paenibacillus</taxon>
    </lineage>
</organism>
<feature type="transmembrane region" description="Helical" evidence="8">
    <location>
        <begin position="301"/>
        <end position="320"/>
    </location>
</feature>
<evidence type="ECO:0000256" key="8">
    <source>
        <dbReference type="SAM" id="Phobius"/>
    </source>
</evidence>
<comment type="similarity">
    <text evidence="2">Belongs to the binding-protein-dependent transport system permease family. FecCD subfamily.</text>
</comment>
<keyword evidence="5 8" id="KW-0812">Transmembrane</keyword>
<dbReference type="PANTHER" id="PTHR30472">
    <property type="entry name" value="FERRIC ENTEROBACTIN TRANSPORT SYSTEM PERMEASE PROTEIN"/>
    <property type="match status" value="1"/>
</dbReference>
<feature type="transmembrane region" description="Helical" evidence="8">
    <location>
        <begin position="271"/>
        <end position="289"/>
    </location>
</feature>
<evidence type="ECO:0000256" key="6">
    <source>
        <dbReference type="ARBA" id="ARBA00022989"/>
    </source>
</evidence>
<dbReference type="CDD" id="cd06550">
    <property type="entry name" value="TM_ABC_iron-siderophores_like"/>
    <property type="match status" value="1"/>
</dbReference>
<gene>
    <name evidence="9" type="ORF">ACFFK0_04335</name>
</gene>
<feature type="transmembrane region" description="Helical" evidence="8">
    <location>
        <begin position="144"/>
        <end position="166"/>
    </location>
</feature>
<feature type="transmembrane region" description="Helical" evidence="8">
    <location>
        <begin position="186"/>
        <end position="207"/>
    </location>
</feature>
<protein>
    <submittedName>
        <fullName evidence="9">FecCD family ABC transporter permease</fullName>
    </submittedName>
</protein>
<comment type="subcellular location">
    <subcellularLocation>
        <location evidence="1">Cell membrane</location>
        <topology evidence="1">Multi-pass membrane protein</topology>
    </subcellularLocation>
</comment>
<feature type="transmembrane region" description="Helical" evidence="8">
    <location>
        <begin position="86"/>
        <end position="107"/>
    </location>
</feature>
<keyword evidence="7 8" id="KW-0472">Membrane</keyword>
<dbReference type="Gene3D" id="1.10.3470.10">
    <property type="entry name" value="ABC transporter involved in vitamin B12 uptake, BtuC"/>
    <property type="match status" value="1"/>
</dbReference>
<dbReference type="SUPFAM" id="SSF81345">
    <property type="entry name" value="ABC transporter involved in vitamin B12 uptake, BtuC"/>
    <property type="match status" value="1"/>
</dbReference>
<evidence type="ECO:0000256" key="2">
    <source>
        <dbReference type="ARBA" id="ARBA00007935"/>
    </source>
</evidence>
<evidence type="ECO:0000256" key="5">
    <source>
        <dbReference type="ARBA" id="ARBA00022692"/>
    </source>
</evidence>
<dbReference type="Pfam" id="PF01032">
    <property type="entry name" value="FecCD"/>
    <property type="match status" value="1"/>
</dbReference>
<proteinExistence type="inferred from homology"/>
<evidence type="ECO:0000256" key="3">
    <source>
        <dbReference type="ARBA" id="ARBA00022448"/>
    </source>
</evidence>
<keyword evidence="10" id="KW-1185">Reference proteome</keyword>
<feature type="transmembrane region" description="Helical" evidence="8">
    <location>
        <begin position="228"/>
        <end position="259"/>
    </location>
</feature>
<dbReference type="InterPro" id="IPR000522">
    <property type="entry name" value="ABC_transptr_permease_BtuC"/>
</dbReference>